<reference evidence="1" key="1">
    <citation type="submission" date="2021-01" db="EMBL/GenBank/DDBJ databases">
        <title>Whole genome shotgun sequence of Actinoplanes cyaneus NBRC 14990.</title>
        <authorList>
            <person name="Komaki H."/>
            <person name="Tamura T."/>
        </authorList>
    </citation>
    <scope>NUCLEOTIDE SEQUENCE</scope>
    <source>
        <strain evidence="1">NBRC 14990</strain>
    </source>
</reference>
<evidence type="ECO:0000313" key="1">
    <source>
        <dbReference type="EMBL" id="GID70866.1"/>
    </source>
</evidence>
<dbReference type="Proteomes" id="UP000619479">
    <property type="component" value="Unassembled WGS sequence"/>
</dbReference>
<gene>
    <name evidence="1" type="ORF">Acy02nite_87470</name>
</gene>
<comment type="caution">
    <text evidence="1">The sequence shown here is derived from an EMBL/GenBank/DDBJ whole genome shotgun (WGS) entry which is preliminary data.</text>
</comment>
<keyword evidence="2" id="KW-1185">Reference proteome</keyword>
<name>A0A919MH34_9ACTN</name>
<accession>A0A919MH34</accession>
<evidence type="ECO:0000313" key="2">
    <source>
        <dbReference type="Proteomes" id="UP000619479"/>
    </source>
</evidence>
<dbReference type="AlphaFoldDB" id="A0A919MH34"/>
<protein>
    <submittedName>
        <fullName evidence="1">Uncharacterized protein</fullName>
    </submittedName>
</protein>
<proteinExistence type="predicted"/>
<dbReference type="EMBL" id="BOMH01000086">
    <property type="protein sequence ID" value="GID70866.1"/>
    <property type="molecule type" value="Genomic_DNA"/>
</dbReference>
<organism evidence="1 2">
    <name type="scientific">Actinoplanes cyaneus</name>
    <dbReference type="NCBI Taxonomy" id="52696"/>
    <lineage>
        <taxon>Bacteria</taxon>
        <taxon>Bacillati</taxon>
        <taxon>Actinomycetota</taxon>
        <taxon>Actinomycetes</taxon>
        <taxon>Micromonosporales</taxon>
        <taxon>Micromonosporaceae</taxon>
        <taxon>Actinoplanes</taxon>
    </lineage>
</organism>
<sequence length="76" mass="8496">MIRSAPASARRRAIAFPRPCAAPVTTALRPASEMSSVTDLLHGIHRVDGNKKGVFTRDRRPKAAAHELRRRWRKPA</sequence>